<proteinExistence type="predicted"/>
<dbReference type="Gene3D" id="1.10.10.160">
    <property type="match status" value="1"/>
</dbReference>
<dbReference type="GO" id="GO:0005524">
    <property type="term" value="F:ATP binding"/>
    <property type="evidence" value="ECO:0007669"/>
    <property type="project" value="UniProtKB-KW"/>
</dbReference>
<dbReference type="Gene3D" id="3.40.50.10930">
    <property type="match status" value="1"/>
</dbReference>
<sequence>MIRVWYSNHLDRLAEILSGNLDAAQSDPAADLFERPPIVVPNPQIAIYLKYEVARRAGIAAGLSFQVTEQFLSALLPPSKPATRLLDRASLRAMFLEVLGAGTESDRPLPAPVQTYLDAAGDDLAARDLRQFQLATRLARLARQYGDTRPELLRNWAVGDADLSEGPLAETEGWQRELWTRLVGEEGILSRACANGGDQLILPLELFGRLETLDGYQPPPLVHIFGFSYIWTGLREMLEHIGRSSEVNVYVPSSSRAFSERSTKKGVVGHDLARAWGRPGAEFSKMLAGLRGVSITTEFVEPAPATTLASLQKAILTGTGAEGPPLLPDGSLQVLACPGIRREAEVIAGEIWRLVREDDIEQGNSPDRLRFRDIAVLIADSRNLQSYQAHLRAAFEELHDIPSTMIDLPLSGERRGVEAVLRLLDLPLGEFTRPQLLPLLTHPAVQAKFPGADADRWRAWCHQLEIVHGADRLDHEDTYIDRDLFHWDQGLRRLVLGGFMTGPRCGDDRGFRLGDSEWLPHDEPVETQADAARMLLLVRSLVADARFARSARLTFTEWSAFFAKLISAYLAGDSDLEQRALAACLREAAALKRLDLNGAVVGYRVACECLREAVEGLTDARGHYLADGVAIAPLLEMRALPFRVAFVCGLGEGCFPAAEGPDPLDLLAHAQRQAGDISPRERDRYLFLETLTSTHDRLYLSYVARDAQTGEGLEPSSVIHELLHHLAPEGRAEEGWIRKEPLRRFENLDRATAPVASPAARREARARELRASFRAHCGPAATITPEQAWRLGDGLRDWLGLCPPYQSKTATEPARRIQVSLREIRQFLECPLQSWARIMLRIRESGGEGEADREDEPFATTTLHQTTLLRDVFLDGLQYPSRDLSPALLEAMYAPRAEVMARSGLMPVGLFRESDRRRHLACLGAWHNGAINRGLLDRGPFRVQRFGRASENERVDALRDPILVDVPLAGPDGSTRPVQVEIHGRTEMVSANLPGSITCVTRDKAKPKDFFAGFLDAVVLNLTPGQATRDQYQAHVLTQSAKGGPDHERVFQGIDSTNSREFLTSLLTEMFSAPHAYLLPCEAVFDYLMQGKRVSESIEEIKDDDRKSCSSRYGPVPNFDRFDPPADDLAEAIIARRFGLFQKSGGVSQ</sequence>
<evidence type="ECO:0000256" key="7">
    <source>
        <dbReference type="ARBA" id="ARBA00022840"/>
    </source>
</evidence>
<organism evidence="10">
    <name type="scientific">Singulisphaera sp. Ch08</name>
    <dbReference type="NCBI Taxonomy" id="3120278"/>
    <lineage>
        <taxon>Bacteria</taxon>
        <taxon>Pseudomonadati</taxon>
        <taxon>Planctomycetota</taxon>
        <taxon>Planctomycetia</taxon>
        <taxon>Isosphaerales</taxon>
        <taxon>Isosphaeraceae</taxon>
        <taxon>Singulisphaera</taxon>
    </lineage>
</organism>
<evidence type="ECO:0000256" key="5">
    <source>
        <dbReference type="ARBA" id="ARBA00022806"/>
    </source>
</evidence>
<dbReference type="Pfam" id="PF04257">
    <property type="entry name" value="Exonuc_V_gamma"/>
    <property type="match status" value="1"/>
</dbReference>
<dbReference type="RefSeq" id="WP_406699289.1">
    <property type="nucleotide sequence ID" value="NZ_CP155447.1"/>
</dbReference>
<evidence type="ECO:0000256" key="3">
    <source>
        <dbReference type="ARBA" id="ARBA00022763"/>
    </source>
</evidence>
<dbReference type="Gene3D" id="3.40.50.300">
    <property type="entry name" value="P-loop containing nucleotide triphosphate hydrolases"/>
    <property type="match status" value="2"/>
</dbReference>
<dbReference type="EMBL" id="CP155447">
    <property type="protein sequence ID" value="XBH06439.1"/>
    <property type="molecule type" value="Genomic_DNA"/>
</dbReference>
<keyword evidence="6" id="KW-0269">Exonuclease</keyword>
<evidence type="ECO:0000313" key="10">
    <source>
        <dbReference type="EMBL" id="XBH06439.1"/>
    </source>
</evidence>
<accession>A0AAU7CM00</accession>
<dbReference type="GO" id="GO:0006281">
    <property type="term" value="P:DNA repair"/>
    <property type="evidence" value="ECO:0007669"/>
    <property type="project" value="UniProtKB-KW"/>
</dbReference>
<dbReference type="InterPro" id="IPR027417">
    <property type="entry name" value="P-loop_NTPase"/>
</dbReference>
<keyword evidence="5" id="KW-0347">Helicase</keyword>
<dbReference type="PIRSF" id="PIRSF000980">
    <property type="entry name" value="RecC"/>
    <property type="match status" value="1"/>
</dbReference>
<keyword evidence="3" id="KW-0227">DNA damage</keyword>
<keyword evidence="7" id="KW-0067">ATP-binding</keyword>
<dbReference type="PANTHER" id="PTHR30591:SF1">
    <property type="entry name" value="RECBCD ENZYME SUBUNIT RECC"/>
    <property type="match status" value="1"/>
</dbReference>
<dbReference type="InterPro" id="IPR006697">
    <property type="entry name" value="RecC"/>
</dbReference>
<protein>
    <submittedName>
        <fullName evidence="10">Exodeoxyribonuclease V subunit gamma</fullName>
        <ecNumber evidence="10">3.1.11.5</ecNumber>
    </submittedName>
</protein>
<dbReference type="InterPro" id="IPR013986">
    <property type="entry name" value="DExx_box_DNA_helicase_dom_sf"/>
</dbReference>
<evidence type="ECO:0000256" key="2">
    <source>
        <dbReference type="ARBA" id="ARBA00022741"/>
    </source>
</evidence>
<dbReference type="Gene3D" id="1.10.486.10">
    <property type="entry name" value="PCRA, domain 4"/>
    <property type="match status" value="1"/>
</dbReference>
<keyword evidence="2" id="KW-0547">Nucleotide-binding</keyword>
<dbReference type="PANTHER" id="PTHR30591">
    <property type="entry name" value="RECBCD ENZYME SUBUNIT RECC"/>
    <property type="match status" value="1"/>
</dbReference>
<dbReference type="GO" id="GO:0008854">
    <property type="term" value="F:exodeoxyribonuclease V activity"/>
    <property type="evidence" value="ECO:0007669"/>
    <property type="project" value="UniProtKB-EC"/>
</dbReference>
<evidence type="ECO:0000256" key="1">
    <source>
        <dbReference type="ARBA" id="ARBA00022722"/>
    </source>
</evidence>
<keyword evidence="9" id="KW-0234">DNA repair</keyword>
<keyword evidence="8" id="KW-0238">DNA-binding</keyword>
<dbReference type="SUPFAM" id="SSF52540">
    <property type="entry name" value="P-loop containing nucleoside triphosphate hydrolases"/>
    <property type="match status" value="2"/>
</dbReference>
<evidence type="ECO:0000256" key="8">
    <source>
        <dbReference type="ARBA" id="ARBA00023125"/>
    </source>
</evidence>
<dbReference type="GO" id="GO:0004386">
    <property type="term" value="F:helicase activity"/>
    <property type="evidence" value="ECO:0007669"/>
    <property type="project" value="UniProtKB-KW"/>
</dbReference>
<evidence type="ECO:0000256" key="4">
    <source>
        <dbReference type="ARBA" id="ARBA00022801"/>
    </source>
</evidence>
<keyword evidence="4 10" id="KW-0378">Hydrolase</keyword>
<dbReference type="EC" id="3.1.11.5" evidence="10"/>
<evidence type="ECO:0000256" key="9">
    <source>
        <dbReference type="ARBA" id="ARBA00023204"/>
    </source>
</evidence>
<dbReference type="GO" id="GO:0009338">
    <property type="term" value="C:exodeoxyribonuclease V complex"/>
    <property type="evidence" value="ECO:0007669"/>
    <property type="project" value="InterPro"/>
</dbReference>
<gene>
    <name evidence="10" type="ORF">V5E97_10490</name>
</gene>
<dbReference type="GO" id="GO:0003677">
    <property type="term" value="F:DNA binding"/>
    <property type="evidence" value="ECO:0007669"/>
    <property type="project" value="UniProtKB-KW"/>
</dbReference>
<evidence type="ECO:0000256" key="6">
    <source>
        <dbReference type="ARBA" id="ARBA00022839"/>
    </source>
</evidence>
<dbReference type="GO" id="GO:0006310">
    <property type="term" value="P:DNA recombination"/>
    <property type="evidence" value="ECO:0007669"/>
    <property type="project" value="TreeGrafter"/>
</dbReference>
<dbReference type="AlphaFoldDB" id="A0AAU7CM00"/>
<name>A0AAU7CM00_9BACT</name>
<keyword evidence="1" id="KW-0540">Nuclease</keyword>
<reference evidence="10" key="1">
    <citation type="submission" date="2024-05" db="EMBL/GenBank/DDBJ databases">
        <title>Planctomycetes of the genus Singulisphaera possess chitinolytic capabilities.</title>
        <authorList>
            <person name="Ivanova A."/>
        </authorList>
    </citation>
    <scope>NUCLEOTIDE SEQUENCE</scope>
    <source>
        <strain evidence="10">Ch08T</strain>
    </source>
</reference>